<feature type="region of interest" description="Disordered" evidence="1">
    <location>
        <begin position="173"/>
        <end position="204"/>
    </location>
</feature>
<feature type="signal peptide" evidence="2">
    <location>
        <begin position="1"/>
        <end position="20"/>
    </location>
</feature>
<evidence type="ECO:0000313" key="3">
    <source>
        <dbReference type="EMBL" id="KAK4233658.1"/>
    </source>
</evidence>
<evidence type="ECO:0000256" key="1">
    <source>
        <dbReference type="SAM" id="MobiDB-lite"/>
    </source>
</evidence>
<keyword evidence="4" id="KW-1185">Reference proteome</keyword>
<gene>
    <name evidence="3" type="ORF">C8A03DRAFT_19299</name>
</gene>
<dbReference type="EMBL" id="MU860504">
    <property type="protein sequence ID" value="KAK4233658.1"/>
    <property type="molecule type" value="Genomic_DNA"/>
</dbReference>
<organism evidence="3 4">
    <name type="scientific">Achaetomium macrosporum</name>
    <dbReference type="NCBI Taxonomy" id="79813"/>
    <lineage>
        <taxon>Eukaryota</taxon>
        <taxon>Fungi</taxon>
        <taxon>Dikarya</taxon>
        <taxon>Ascomycota</taxon>
        <taxon>Pezizomycotina</taxon>
        <taxon>Sordariomycetes</taxon>
        <taxon>Sordariomycetidae</taxon>
        <taxon>Sordariales</taxon>
        <taxon>Chaetomiaceae</taxon>
        <taxon>Achaetomium</taxon>
    </lineage>
</organism>
<reference evidence="3" key="1">
    <citation type="journal article" date="2023" name="Mol. Phylogenet. Evol.">
        <title>Genome-scale phylogeny and comparative genomics of the fungal order Sordariales.</title>
        <authorList>
            <person name="Hensen N."/>
            <person name="Bonometti L."/>
            <person name="Westerberg I."/>
            <person name="Brannstrom I.O."/>
            <person name="Guillou S."/>
            <person name="Cros-Aarteil S."/>
            <person name="Calhoun S."/>
            <person name="Haridas S."/>
            <person name="Kuo A."/>
            <person name="Mondo S."/>
            <person name="Pangilinan J."/>
            <person name="Riley R."/>
            <person name="LaButti K."/>
            <person name="Andreopoulos B."/>
            <person name="Lipzen A."/>
            <person name="Chen C."/>
            <person name="Yan M."/>
            <person name="Daum C."/>
            <person name="Ng V."/>
            <person name="Clum A."/>
            <person name="Steindorff A."/>
            <person name="Ohm R.A."/>
            <person name="Martin F."/>
            <person name="Silar P."/>
            <person name="Natvig D.O."/>
            <person name="Lalanne C."/>
            <person name="Gautier V."/>
            <person name="Ament-Velasquez S.L."/>
            <person name="Kruys A."/>
            <person name="Hutchinson M.I."/>
            <person name="Powell A.J."/>
            <person name="Barry K."/>
            <person name="Miller A.N."/>
            <person name="Grigoriev I.V."/>
            <person name="Debuchy R."/>
            <person name="Gladieux P."/>
            <person name="Hiltunen Thoren M."/>
            <person name="Johannesson H."/>
        </authorList>
    </citation>
    <scope>NUCLEOTIDE SEQUENCE</scope>
    <source>
        <strain evidence="3">CBS 532.94</strain>
    </source>
</reference>
<dbReference type="AlphaFoldDB" id="A0AAN7H797"/>
<reference evidence="3" key="2">
    <citation type="submission" date="2023-05" db="EMBL/GenBank/DDBJ databases">
        <authorList>
            <consortium name="Lawrence Berkeley National Laboratory"/>
            <person name="Steindorff A."/>
            <person name="Hensen N."/>
            <person name="Bonometti L."/>
            <person name="Westerberg I."/>
            <person name="Brannstrom I.O."/>
            <person name="Guillou S."/>
            <person name="Cros-Aarteil S."/>
            <person name="Calhoun S."/>
            <person name="Haridas S."/>
            <person name="Kuo A."/>
            <person name="Mondo S."/>
            <person name="Pangilinan J."/>
            <person name="Riley R."/>
            <person name="Labutti K."/>
            <person name="Andreopoulos B."/>
            <person name="Lipzen A."/>
            <person name="Chen C."/>
            <person name="Yanf M."/>
            <person name="Daum C."/>
            <person name="Ng V."/>
            <person name="Clum A."/>
            <person name="Ohm R."/>
            <person name="Martin F."/>
            <person name="Silar P."/>
            <person name="Natvig D."/>
            <person name="Lalanne C."/>
            <person name="Gautier V."/>
            <person name="Ament-Velasquez S.L."/>
            <person name="Kruys A."/>
            <person name="Hutchinson M.I."/>
            <person name="Powell A.J."/>
            <person name="Barry K."/>
            <person name="Miller A.N."/>
            <person name="Grigoriev I.V."/>
            <person name="Debuchy R."/>
            <person name="Gladieux P."/>
            <person name="Thoren M.H."/>
            <person name="Johannesson H."/>
        </authorList>
    </citation>
    <scope>NUCLEOTIDE SEQUENCE</scope>
    <source>
        <strain evidence="3">CBS 532.94</strain>
    </source>
</reference>
<name>A0AAN7H797_9PEZI</name>
<feature type="compositionally biased region" description="Acidic residues" evidence="1">
    <location>
        <begin position="179"/>
        <end position="193"/>
    </location>
</feature>
<accession>A0AAN7H797</accession>
<evidence type="ECO:0000256" key="2">
    <source>
        <dbReference type="SAM" id="SignalP"/>
    </source>
</evidence>
<evidence type="ECO:0000313" key="4">
    <source>
        <dbReference type="Proteomes" id="UP001303760"/>
    </source>
</evidence>
<dbReference type="Proteomes" id="UP001303760">
    <property type="component" value="Unassembled WGS sequence"/>
</dbReference>
<sequence>MPIGLLLIAGIPTTIGVCEALSAQKKANAAAKEKAKFHLTVTVSLDGNGPVECWCVLKDGKLWIDHPAFPMPGHKFTGYYFTYPSEAKHLGLVSTIADDPPMLNWIFVDKDTNMVRHGGRQDTLGGHTIGPWYWSDDEQWLTLEGDESRFVAVQTENKKWAIAWDRDGRFSKNTRVAEEASETESETELETEQTEGQNDFTRRPRKWVPVMLHRKLQLGMESRYVKGSGGQS</sequence>
<comment type="caution">
    <text evidence="3">The sequence shown here is derived from an EMBL/GenBank/DDBJ whole genome shotgun (WGS) entry which is preliminary data.</text>
</comment>
<keyword evidence="2" id="KW-0732">Signal</keyword>
<dbReference type="PANTHER" id="PTHR38049:SF1">
    <property type="entry name" value="PROTEIN KINASE DOMAIN-CONTAINING PROTEIN"/>
    <property type="match status" value="1"/>
</dbReference>
<protein>
    <submittedName>
        <fullName evidence="3">Uncharacterized protein</fullName>
    </submittedName>
</protein>
<proteinExistence type="predicted"/>
<feature type="chain" id="PRO_5042954151" evidence="2">
    <location>
        <begin position="21"/>
        <end position="232"/>
    </location>
</feature>
<dbReference type="PANTHER" id="PTHR38049">
    <property type="entry name" value="RICIN B LECTIN DOMAIN-CONTAINING PROTEIN"/>
    <property type="match status" value="1"/>
</dbReference>